<evidence type="ECO:0000256" key="6">
    <source>
        <dbReference type="PROSITE-ProRule" id="PRU10141"/>
    </source>
</evidence>
<evidence type="ECO:0000313" key="9">
    <source>
        <dbReference type="Proteomes" id="UP000694867"/>
    </source>
</evidence>
<dbReference type="Gene3D" id="1.10.510.10">
    <property type="entry name" value="Transferase(Phosphotransferase) domain 1"/>
    <property type="match status" value="1"/>
</dbReference>
<dbReference type="InterPro" id="IPR017441">
    <property type="entry name" value="Protein_kinase_ATP_BS"/>
</dbReference>
<keyword evidence="3 6" id="KW-0547">Nucleotide-binding</keyword>
<keyword evidence="1 7" id="KW-0723">Serine/threonine-protein kinase</keyword>
<sequence length="306" mass="34679">MPSEAEKELALAEYYEKIRNARVRLQTEFDKNERKEVDIKNFTALSVIGSGGFGSVYKASTNGQGPYAVKVQKKSFIRKYGLQKEIILERKLMAYMDSPFVMELLSHFKDADNLYLVMPLARYGDLYKMLKRSGAVPEARAVKIIIQVVLALEYCHACSLIHRDLKPHNILIFERGRVKISDFGCCVRSDGQVFGMAGTSLYRAPEMLKGDYYTEAVDWWSLGVIIHQVLLLELPFCGKYDPKPLVISSILNASIRTFKSPNYSETAENLVRSLLEKNQANRLGAIKPGASFVKNHDWFKNVDCTS</sequence>
<dbReference type="PANTHER" id="PTHR24353">
    <property type="entry name" value="CYCLIC NUCLEOTIDE-DEPENDENT PROTEIN KINASE"/>
    <property type="match status" value="1"/>
</dbReference>
<dbReference type="InterPro" id="IPR008271">
    <property type="entry name" value="Ser/Thr_kinase_AS"/>
</dbReference>
<dbReference type="PROSITE" id="PS50011">
    <property type="entry name" value="PROTEIN_KINASE_DOM"/>
    <property type="match status" value="1"/>
</dbReference>
<dbReference type="GeneID" id="100901057"/>
<evidence type="ECO:0000256" key="7">
    <source>
        <dbReference type="RuleBase" id="RU000304"/>
    </source>
</evidence>
<dbReference type="InterPro" id="IPR011009">
    <property type="entry name" value="Kinase-like_dom_sf"/>
</dbReference>
<evidence type="ECO:0000256" key="3">
    <source>
        <dbReference type="ARBA" id="ARBA00022741"/>
    </source>
</evidence>
<feature type="binding site" evidence="6">
    <location>
        <position position="79"/>
    </location>
    <ligand>
        <name>ATP</name>
        <dbReference type="ChEBI" id="CHEBI:30616"/>
    </ligand>
</feature>
<gene>
    <name evidence="10" type="primary">LOC100901057</name>
</gene>
<dbReference type="PROSITE" id="PS00107">
    <property type="entry name" value="PROTEIN_KINASE_ATP"/>
    <property type="match status" value="1"/>
</dbReference>
<evidence type="ECO:0000256" key="4">
    <source>
        <dbReference type="ARBA" id="ARBA00022777"/>
    </source>
</evidence>
<dbReference type="PANTHER" id="PTHR24353:SF143">
    <property type="entry name" value="PROTEIN KINASE DOMAIN-CONTAINING PROTEIN"/>
    <property type="match status" value="1"/>
</dbReference>
<evidence type="ECO:0000313" key="10">
    <source>
        <dbReference type="RefSeq" id="XP_003740239.1"/>
    </source>
</evidence>
<evidence type="ECO:0000256" key="5">
    <source>
        <dbReference type="ARBA" id="ARBA00022840"/>
    </source>
</evidence>
<evidence type="ECO:0000256" key="2">
    <source>
        <dbReference type="ARBA" id="ARBA00022679"/>
    </source>
</evidence>
<dbReference type="GO" id="GO:0005524">
    <property type="term" value="F:ATP binding"/>
    <property type="evidence" value="ECO:0007669"/>
    <property type="project" value="UniProtKB-UniRule"/>
</dbReference>
<accession>A0AAJ6VWA6</accession>
<dbReference type="Proteomes" id="UP000694867">
    <property type="component" value="Unplaced"/>
</dbReference>
<proteinExistence type="inferred from homology"/>
<feature type="domain" description="Protein kinase" evidence="8">
    <location>
        <begin position="42"/>
        <end position="299"/>
    </location>
</feature>
<protein>
    <submittedName>
        <fullName evidence="10">Spermatozoon-associated protein kinase-like</fullName>
    </submittedName>
</protein>
<keyword evidence="4" id="KW-0418">Kinase</keyword>
<dbReference type="Gene3D" id="3.30.200.20">
    <property type="entry name" value="Phosphorylase Kinase, domain 1"/>
    <property type="match status" value="1"/>
</dbReference>
<keyword evidence="9" id="KW-1185">Reference proteome</keyword>
<dbReference type="PIRSF" id="PIRSF000654">
    <property type="entry name" value="Integrin-linked_kinase"/>
    <property type="match status" value="1"/>
</dbReference>
<keyword evidence="5 6" id="KW-0067">ATP-binding</keyword>
<dbReference type="InterPro" id="IPR000719">
    <property type="entry name" value="Prot_kinase_dom"/>
</dbReference>
<dbReference type="KEGG" id="goe:100901057"/>
<dbReference type="PROSITE" id="PS00108">
    <property type="entry name" value="PROTEIN_KINASE_ST"/>
    <property type="match status" value="1"/>
</dbReference>
<evidence type="ECO:0000259" key="8">
    <source>
        <dbReference type="PROSITE" id="PS50011"/>
    </source>
</evidence>
<dbReference type="Pfam" id="PF00069">
    <property type="entry name" value="Pkinase"/>
    <property type="match status" value="1"/>
</dbReference>
<dbReference type="SUPFAM" id="SSF56112">
    <property type="entry name" value="Protein kinase-like (PK-like)"/>
    <property type="match status" value="1"/>
</dbReference>
<dbReference type="GO" id="GO:0004691">
    <property type="term" value="F:cAMP-dependent protein kinase activity"/>
    <property type="evidence" value="ECO:0007669"/>
    <property type="project" value="TreeGrafter"/>
</dbReference>
<dbReference type="AlphaFoldDB" id="A0AAJ6VWA6"/>
<organism evidence="9 10">
    <name type="scientific">Galendromus occidentalis</name>
    <name type="common">western predatory mite</name>
    <dbReference type="NCBI Taxonomy" id="34638"/>
    <lineage>
        <taxon>Eukaryota</taxon>
        <taxon>Metazoa</taxon>
        <taxon>Ecdysozoa</taxon>
        <taxon>Arthropoda</taxon>
        <taxon>Chelicerata</taxon>
        <taxon>Arachnida</taxon>
        <taxon>Acari</taxon>
        <taxon>Parasitiformes</taxon>
        <taxon>Mesostigmata</taxon>
        <taxon>Gamasina</taxon>
        <taxon>Phytoseioidea</taxon>
        <taxon>Phytoseiidae</taxon>
        <taxon>Typhlodrominae</taxon>
        <taxon>Galendromus</taxon>
    </lineage>
</organism>
<reference evidence="10" key="1">
    <citation type="submission" date="2025-08" db="UniProtKB">
        <authorList>
            <consortium name="RefSeq"/>
        </authorList>
    </citation>
    <scope>IDENTIFICATION</scope>
</reference>
<dbReference type="GO" id="GO:0005952">
    <property type="term" value="C:cAMP-dependent protein kinase complex"/>
    <property type="evidence" value="ECO:0007669"/>
    <property type="project" value="TreeGrafter"/>
</dbReference>
<dbReference type="SMART" id="SM00220">
    <property type="entry name" value="S_TKc"/>
    <property type="match status" value="1"/>
</dbReference>
<dbReference type="RefSeq" id="XP_003740239.1">
    <property type="nucleotide sequence ID" value="XM_003740191.1"/>
</dbReference>
<keyword evidence="2" id="KW-0808">Transferase</keyword>
<comment type="similarity">
    <text evidence="7">Belongs to the protein kinase superfamily.</text>
</comment>
<evidence type="ECO:0000256" key="1">
    <source>
        <dbReference type="ARBA" id="ARBA00022527"/>
    </source>
</evidence>
<name>A0AAJ6VWA6_9ACAR</name>